<dbReference type="PANTHER" id="PTHR42194:SF1">
    <property type="entry name" value="UPF0276 PROTEIN HI_1600"/>
    <property type="match status" value="1"/>
</dbReference>
<gene>
    <name evidence="1" type="ORF">KDW95_01825</name>
</gene>
<dbReference type="SUPFAM" id="SSF51658">
    <property type="entry name" value="Xylose isomerase-like"/>
    <property type="match status" value="1"/>
</dbReference>
<protein>
    <submittedName>
        <fullName evidence="1">DUF692 domain-containing protein</fullName>
    </submittedName>
</protein>
<evidence type="ECO:0000313" key="1">
    <source>
        <dbReference type="EMBL" id="UTW12449.1"/>
    </source>
</evidence>
<dbReference type="Gene3D" id="3.20.20.150">
    <property type="entry name" value="Divalent-metal-dependent TIM barrel enzymes"/>
    <property type="match status" value="1"/>
</dbReference>
<evidence type="ECO:0000313" key="2">
    <source>
        <dbReference type="Proteomes" id="UP001058461"/>
    </source>
</evidence>
<dbReference type="NCBIfam" id="NF003818">
    <property type="entry name" value="PRK05409.1"/>
    <property type="match status" value="1"/>
</dbReference>
<organism evidence="1 2">
    <name type="scientific">Marinobacterium rhizophilum</name>
    <dbReference type="NCBI Taxonomy" id="420402"/>
    <lineage>
        <taxon>Bacteria</taxon>
        <taxon>Pseudomonadati</taxon>
        <taxon>Pseudomonadota</taxon>
        <taxon>Gammaproteobacteria</taxon>
        <taxon>Oceanospirillales</taxon>
        <taxon>Oceanospirillaceae</taxon>
        <taxon>Marinobacterium</taxon>
    </lineage>
</organism>
<dbReference type="RefSeq" id="WP_255854530.1">
    <property type="nucleotide sequence ID" value="NZ_CP073347.1"/>
</dbReference>
<sequence length="282" mass="31474">MRETIHWSLAGAGVGLKSCQVDDIINAGEGIRWLEILFDQHLTAGGTALHNLERLRANHPLTLHGAGLALGSCAPLDMTYLARLKQVAAQLDVSWISDHVSFGPLGNCFSHELLPLPYTEEALQQITTRISQVQDYLGRRILLENPASYLGFSHSTLSEGEFLAEMAQRADCYLLLDINNCYVTEFNLGVSAQDTLARLPANRVREIHLAGFDDRDSYLLDSHSSPVQAPVWALYEQAQQRFTATPTLIEWEHNIPPLAVILDEVNRAQQIMQQCMSNRRLS</sequence>
<dbReference type="InterPro" id="IPR007801">
    <property type="entry name" value="MbnB/TglH/ChrH"/>
</dbReference>
<name>A0ABY5HKG7_9GAMM</name>
<dbReference type="EMBL" id="CP073347">
    <property type="protein sequence ID" value="UTW12449.1"/>
    <property type="molecule type" value="Genomic_DNA"/>
</dbReference>
<dbReference type="PANTHER" id="PTHR42194">
    <property type="entry name" value="UPF0276 PROTEIN HI_1600"/>
    <property type="match status" value="1"/>
</dbReference>
<dbReference type="Pfam" id="PF05114">
    <property type="entry name" value="MbnB_TglH_ChrH"/>
    <property type="match status" value="1"/>
</dbReference>
<dbReference type="Proteomes" id="UP001058461">
    <property type="component" value="Chromosome"/>
</dbReference>
<reference evidence="1" key="1">
    <citation type="submission" date="2021-04" db="EMBL/GenBank/DDBJ databases">
        <title>Oceanospirillales bacteria with DddD are important DMSP degraders in coastal seawater.</title>
        <authorList>
            <person name="Liu J."/>
        </authorList>
    </citation>
    <scope>NUCLEOTIDE SEQUENCE</scope>
    <source>
        <strain evidence="1">D13-1</strain>
    </source>
</reference>
<accession>A0ABY5HKG7</accession>
<dbReference type="InterPro" id="IPR036237">
    <property type="entry name" value="Xyl_isomerase-like_sf"/>
</dbReference>
<proteinExistence type="predicted"/>
<keyword evidence="2" id="KW-1185">Reference proteome</keyword>